<protein>
    <submittedName>
        <fullName evidence="2">Uncharacterized protein</fullName>
    </submittedName>
</protein>
<sequence length="161" mass="17413">MMVTGGKYYMMSNVMEHIQATLEFPQPLCKLCWSGARPPKKSRAEPKPQLQRLPAARTAGHQLPEPRRARLHTGAPSHRSSSYLKLAGEFTWTPRPDGGLAFRWSLSAMPPPFQASIGPAVQFAASPVQTPDRSAAAAAAAAMLPLPSRAVGKVTTQLNWG</sequence>
<dbReference type="AlphaFoldDB" id="A0A9N7VMN2"/>
<evidence type="ECO:0000313" key="3">
    <source>
        <dbReference type="Proteomes" id="UP001153269"/>
    </source>
</evidence>
<dbReference type="EMBL" id="CADEAL010004077">
    <property type="protein sequence ID" value="CAB1451121.1"/>
    <property type="molecule type" value="Genomic_DNA"/>
</dbReference>
<dbReference type="Proteomes" id="UP001153269">
    <property type="component" value="Unassembled WGS sequence"/>
</dbReference>
<proteinExistence type="predicted"/>
<name>A0A9N7VMN2_PLEPL</name>
<organism evidence="2 3">
    <name type="scientific">Pleuronectes platessa</name>
    <name type="common">European plaice</name>
    <dbReference type="NCBI Taxonomy" id="8262"/>
    <lineage>
        <taxon>Eukaryota</taxon>
        <taxon>Metazoa</taxon>
        <taxon>Chordata</taxon>
        <taxon>Craniata</taxon>
        <taxon>Vertebrata</taxon>
        <taxon>Euteleostomi</taxon>
        <taxon>Actinopterygii</taxon>
        <taxon>Neopterygii</taxon>
        <taxon>Teleostei</taxon>
        <taxon>Neoteleostei</taxon>
        <taxon>Acanthomorphata</taxon>
        <taxon>Carangaria</taxon>
        <taxon>Pleuronectiformes</taxon>
        <taxon>Pleuronectoidei</taxon>
        <taxon>Pleuronectidae</taxon>
        <taxon>Pleuronectes</taxon>
    </lineage>
</organism>
<keyword evidence="3" id="KW-1185">Reference proteome</keyword>
<gene>
    <name evidence="2" type="ORF">PLEPLA_LOCUS38814</name>
</gene>
<evidence type="ECO:0000256" key="1">
    <source>
        <dbReference type="SAM" id="MobiDB-lite"/>
    </source>
</evidence>
<feature type="region of interest" description="Disordered" evidence="1">
    <location>
        <begin position="37"/>
        <end position="80"/>
    </location>
</feature>
<evidence type="ECO:0000313" key="2">
    <source>
        <dbReference type="EMBL" id="CAB1451121.1"/>
    </source>
</evidence>
<comment type="caution">
    <text evidence="2">The sequence shown here is derived from an EMBL/GenBank/DDBJ whole genome shotgun (WGS) entry which is preliminary data.</text>
</comment>
<accession>A0A9N7VMN2</accession>
<reference evidence="2" key="1">
    <citation type="submission" date="2020-03" db="EMBL/GenBank/DDBJ databases">
        <authorList>
            <person name="Weist P."/>
        </authorList>
    </citation>
    <scope>NUCLEOTIDE SEQUENCE</scope>
</reference>